<keyword evidence="2" id="KW-1185">Reference proteome</keyword>
<dbReference type="AlphaFoldDB" id="A0A3M6V3E8"/>
<evidence type="ECO:0000313" key="1">
    <source>
        <dbReference type="EMBL" id="RMX60397.1"/>
    </source>
</evidence>
<sequence length="156" mass="17533">MRGQLYRGNANATAFSSRPVVSALSSESDDPGSSPEVSALSSRQIDKTCYLKAIEQEGKTGDNYFRNQHGDLSVGRHWMIQPKLKGFSFNKGKVIEEVVRIGSSLDFHGERERDLYLSFLQLLRELMSTFSPLDPVKVKCLISINQYTFDIDVSHV</sequence>
<comment type="caution">
    <text evidence="1">The sequence shown here is derived from an EMBL/GenBank/DDBJ whole genome shotgun (WGS) entry which is preliminary data.</text>
</comment>
<gene>
    <name evidence="1" type="ORF">pdam_00020568</name>
</gene>
<dbReference type="EMBL" id="RCHS01000156">
    <property type="protein sequence ID" value="RMX60397.1"/>
    <property type="molecule type" value="Genomic_DNA"/>
</dbReference>
<name>A0A3M6V3E8_POCDA</name>
<reference evidence="1 2" key="1">
    <citation type="journal article" date="2018" name="Sci. Rep.">
        <title>Comparative analysis of the Pocillopora damicornis genome highlights role of immune system in coral evolution.</title>
        <authorList>
            <person name="Cunning R."/>
            <person name="Bay R.A."/>
            <person name="Gillette P."/>
            <person name="Baker A.C."/>
            <person name="Traylor-Knowles N."/>
        </authorList>
    </citation>
    <scope>NUCLEOTIDE SEQUENCE [LARGE SCALE GENOMIC DNA]</scope>
    <source>
        <strain evidence="1">RSMAS</strain>
        <tissue evidence="1">Whole animal</tissue>
    </source>
</reference>
<evidence type="ECO:0000313" key="2">
    <source>
        <dbReference type="Proteomes" id="UP000275408"/>
    </source>
</evidence>
<organism evidence="1 2">
    <name type="scientific">Pocillopora damicornis</name>
    <name type="common">Cauliflower coral</name>
    <name type="synonym">Millepora damicornis</name>
    <dbReference type="NCBI Taxonomy" id="46731"/>
    <lineage>
        <taxon>Eukaryota</taxon>
        <taxon>Metazoa</taxon>
        <taxon>Cnidaria</taxon>
        <taxon>Anthozoa</taxon>
        <taxon>Hexacorallia</taxon>
        <taxon>Scleractinia</taxon>
        <taxon>Astrocoeniina</taxon>
        <taxon>Pocilloporidae</taxon>
        <taxon>Pocillopora</taxon>
    </lineage>
</organism>
<dbReference type="Proteomes" id="UP000275408">
    <property type="component" value="Unassembled WGS sequence"/>
</dbReference>
<accession>A0A3M6V3E8</accession>
<protein>
    <submittedName>
        <fullName evidence="1">Uncharacterized protein</fullName>
    </submittedName>
</protein>
<proteinExistence type="predicted"/>